<name>A0A448S607_SERFO</name>
<dbReference type="InterPro" id="IPR052159">
    <property type="entry name" value="Competence_DNA_uptake"/>
</dbReference>
<dbReference type="PANTHER" id="PTHR30619:SF1">
    <property type="entry name" value="RECOMBINATION PROTEIN 2"/>
    <property type="match status" value="1"/>
</dbReference>
<protein>
    <submittedName>
        <fullName evidence="1">DNA internalization-related competence protein ComEC/Rec2</fullName>
    </submittedName>
</protein>
<dbReference type="InterPro" id="IPR036866">
    <property type="entry name" value="RibonucZ/Hydroxyglut_hydro"/>
</dbReference>
<dbReference type="EMBL" id="LR134492">
    <property type="protein sequence ID" value="VEI63148.1"/>
    <property type="molecule type" value="Genomic_DNA"/>
</dbReference>
<dbReference type="PANTHER" id="PTHR30619">
    <property type="entry name" value="DNA INTERNALIZATION/COMPETENCE PROTEIN COMEC/REC2"/>
    <property type="match status" value="1"/>
</dbReference>
<accession>A0A448S607</accession>
<evidence type="ECO:0000313" key="2">
    <source>
        <dbReference type="Proteomes" id="UP000270487"/>
    </source>
</evidence>
<dbReference type="Gene3D" id="3.60.15.10">
    <property type="entry name" value="Ribonuclease Z/Hydroxyacylglutathione hydrolase-like"/>
    <property type="match status" value="1"/>
</dbReference>
<evidence type="ECO:0000313" key="1">
    <source>
        <dbReference type="EMBL" id="VEI63148.1"/>
    </source>
</evidence>
<sequence length="310" mass="35739">MLIDSGTPSTLRKNPTPFFPSFKEIRFYVLTHIDFDHIGGFLKTLTKLEKNDLHPSAVFYANTLDLIKYKSDENVGFHHGSLLIELMSNLNINTRPLHAGDRVEINDLSMTVLSPNEEHLQLLRDKWEIAEQEYNKRNYGNGFVSTSRKKFRIEFNEFIFDSEKKPENDILNVSSIALLIEHKNIKILMLGDAHSSVISEQLKLILEDRKVGKLKVDIIKISHHGSKHNTSYKLLNLVKCNKFIISTDGSAPYNHPDQETISKIIISTKKNGFTEVYFYFNYQKASEFEISNESELDIKVYKIVTQEVNL</sequence>
<gene>
    <name evidence="1" type="ORF">NCTC13193_00671</name>
</gene>
<reference evidence="1 2" key="1">
    <citation type="submission" date="2018-12" db="EMBL/GenBank/DDBJ databases">
        <authorList>
            <consortium name="Pathogen Informatics"/>
        </authorList>
    </citation>
    <scope>NUCLEOTIDE SEQUENCE [LARGE SCALE GENOMIC DNA]</scope>
    <source>
        <strain evidence="1 2">NCTC13193</strain>
    </source>
</reference>
<dbReference type="SUPFAM" id="SSF56281">
    <property type="entry name" value="Metallo-hydrolase/oxidoreductase"/>
    <property type="match status" value="1"/>
</dbReference>
<dbReference type="Proteomes" id="UP000270487">
    <property type="component" value="Chromosome"/>
</dbReference>
<organism evidence="1 2">
    <name type="scientific">Serratia fonticola</name>
    <dbReference type="NCBI Taxonomy" id="47917"/>
    <lineage>
        <taxon>Bacteria</taxon>
        <taxon>Pseudomonadati</taxon>
        <taxon>Pseudomonadota</taxon>
        <taxon>Gammaproteobacteria</taxon>
        <taxon>Enterobacterales</taxon>
        <taxon>Yersiniaceae</taxon>
        <taxon>Serratia</taxon>
    </lineage>
</organism>
<proteinExistence type="predicted"/>
<dbReference type="AlphaFoldDB" id="A0A448S607"/>